<feature type="region of interest" description="Disordered" evidence="1">
    <location>
        <begin position="162"/>
        <end position="182"/>
    </location>
</feature>
<sequence>MASKKWKKESWYITDDRADEHNTIHYGWNEDWGYWIKVMDDRLQMADDWHCPYNTLAELDRFRASVLDGGRDGCYLSAYTGPRGQGKKVDFEVLLDLWTIYEVPNETKITAEFRNMSEREIQEVTDTIEAKNEDEWVNPWARTESQCGCGDCEECEEFDAIDAIDATDESDESDENDKEEDD</sequence>
<gene>
    <name evidence="3" type="ORF">Aud_010164</name>
    <name evidence="2" type="ORF">IFM46972_06306</name>
</gene>
<dbReference type="AlphaFoldDB" id="A0A8H3RWT0"/>
<proteinExistence type="predicted"/>
<reference evidence="3" key="1">
    <citation type="journal article" date="2015" name="Genome Announc.">
        <title>Draft Genome Sequence of the Pathogenic Filamentous Fungus Aspergillus udagawae Strain IFM 46973T.</title>
        <authorList>
            <person name="Kusuya Y."/>
            <person name="Takahashi-Nakaguchi A."/>
            <person name="Takahashi H."/>
            <person name="Yaguchi T."/>
        </authorList>
    </citation>
    <scope>NUCLEOTIDE SEQUENCE</scope>
    <source>
        <strain evidence="3">IFM 46973</strain>
    </source>
</reference>
<accession>A0A8H3RWT0</accession>
<dbReference type="EMBL" id="BBXM02000008">
    <property type="protein sequence ID" value="GIC93676.1"/>
    <property type="molecule type" value="Genomic_DNA"/>
</dbReference>
<dbReference type="Proteomes" id="UP000465221">
    <property type="component" value="Unassembled WGS sequence"/>
</dbReference>
<protein>
    <submittedName>
        <fullName evidence="2">Uncharacterized protein</fullName>
    </submittedName>
</protein>
<reference evidence="3" key="3">
    <citation type="submission" date="2021-01" db="EMBL/GenBank/DDBJ databases">
        <title>Pan-genome distribution and transcriptional activeness of fungal secondary metabolism genes in Aspergillus section Fumigati.</title>
        <authorList>
            <person name="Takahashi H."/>
            <person name="Umemura M."/>
            <person name="Ninomiya A."/>
            <person name="Kusuya Y."/>
            <person name="Urayama S."/>
            <person name="Shimizu M."/>
            <person name="Watanabe A."/>
            <person name="Kamei K."/>
            <person name="Yaguchi T."/>
            <person name="Hagiwara D."/>
        </authorList>
    </citation>
    <scope>NUCLEOTIDE SEQUENCE</scope>
    <source>
        <strain evidence="3">IFM 46973</strain>
    </source>
</reference>
<organism evidence="2 4">
    <name type="scientific">Aspergillus udagawae</name>
    <dbReference type="NCBI Taxonomy" id="91492"/>
    <lineage>
        <taxon>Eukaryota</taxon>
        <taxon>Fungi</taxon>
        <taxon>Dikarya</taxon>
        <taxon>Ascomycota</taxon>
        <taxon>Pezizomycotina</taxon>
        <taxon>Eurotiomycetes</taxon>
        <taxon>Eurotiomycetidae</taxon>
        <taxon>Eurotiales</taxon>
        <taxon>Aspergillaceae</taxon>
        <taxon>Aspergillus</taxon>
        <taxon>Aspergillus subgen. Fumigati</taxon>
    </lineage>
</organism>
<evidence type="ECO:0000256" key="1">
    <source>
        <dbReference type="SAM" id="MobiDB-lite"/>
    </source>
</evidence>
<dbReference type="GeneID" id="66997641"/>
<comment type="caution">
    <text evidence="2">The sequence shown here is derived from an EMBL/GenBank/DDBJ whole genome shotgun (WGS) entry which is preliminary data.</text>
</comment>
<name>A0A8H3RWT0_9EURO</name>
<dbReference type="Proteomes" id="UP000036893">
    <property type="component" value="Unassembled WGS sequence"/>
</dbReference>
<evidence type="ECO:0000313" key="3">
    <source>
        <dbReference type="EMBL" id="GIC93676.1"/>
    </source>
</evidence>
<evidence type="ECO:0000313" key="4">
    <source>
        <dbReference type="Proteomes" id="UP000465221"/>
    </source>
</evidence>
<evidence type="ECO:0000313" key="2">
    <source>
        <dbReference type="EMBL" id="GFF40716.1"/>
    </source>
</evidence>
<dbReference type="RefSeq" id="XP_043150942.1">
    <property type="nucleotide sequence ID" value="XM_043295007.1"/>
</dbReference>
<reference evidence="2 4" key="2">
    <citation type="submission" date="2020-01" db="EMBL/GenBank/DDBJ databases">
        <title>Draft genome sequence of Aspergillus udagawae IFM 46972.</title>
        <authorList>
            <person name="Takahashi H."/>
            <person name="Yaguchi T."/>
        </authorList>
    </citation>
    <scope>NUCLEOTIDE SEQUENCE [LARGE SCALE GENOMIC DNA]</scope>
    <source>
        <strain evidence="2 4">IFM 46972</strain>
    </source>
</reference>
<dbReference type="EMBL" id="BLKC01000042">
    <property type="protein sequence ID" value="GFF40716.1"/>
    <property type="molecule type" value="Genomic_DNA"/>
</dbReference>